<evidence type="ECO:0000313" key="2">
    <source>
        <dbReference type="Proteomes" id="UP000053464"/>
    </source>
</evidence>
<dbReference type="Proteomes" id="UP000053464">
    <property type="component" value="Unassembled WGS sequence"/>
</dbReference>
<dbReference type="EMBL" id="LBHB01000004">
    <property type="protein sequence ID" value="KLE32403.1"/>
    <property type="molecule type" value="Genomic_DNA"/>
</dbReference>
<proteinExistence type="predicted"/>
<reference evidence="1 2" key="1">
    <citation type="submission" date="2015-04" db="EMBL/GenBank/DDBJ databases">
        <title>The draft genome sequence of Erythrobacter luteus KA37.</title>
        <authorList>
            <person name="Zhuang L."/>
            <person name="Liu Y."/>
            <person name="Shao Z."/>
        </authorList>
    </citation>
    <scope>NUCLEOTIDE SEQUENCE [LARGE SCALE GENOMIC DNA]</scope>
    <source>
        <strain evidence="1 2">KA37</strain>
    </source>
</reference>
<sequence>MYGDLDDNRALGVVQNLRYGGLYQGPTTRIWNPQLAQAINQAHFDLDFIDEAYNFETEAGMAGFVRSLSYANIRPRLASELSAAPPEFQLLASPAQAASVVDGQCEIDGGSYGRAGEQMQVTFWARGRNAGIRVQWDGWPGGPLSPITVFGHGENAVPISTESVIHDGITKLEMFQQNGWWVTNMMQESDRIDLNLGDDAGEIILPSGDLYRTGMALEECARS</sequence>
<keyword evidence="2" id="KW-1185">Reference proteome</keyword>
<dbReference type="PATRIC" id="fig|1581420.6.peg.2712"/>
<name>A0A0G9MSV6_9SPHN</name>
<organism evidence="1 2">
    <name type="scientific">Aurantiacibacter luteus</name>
    <dbReference type="NCBI Taxonomy" id="1581420"/>
    <lineage>
        <taxon>Bacteria</taxon>
        <taxon>Pseudomonadati</taxon>
        <taxon>Pseudomonadota</taxon>
        <taxon>Alphaproteobacteria</taxon>
        <taxon>Sphingomonadales</taxon>
        <taxon>Erythrobacteraceae</taxon>
        <taxon>Aurantiacibacter</taxon>
    </lineage>
</organism>
<accession>A0A0G9MSV6</accession>
<protein>
    <submittedName>
        <fullName evidence="1">Uncharacterized protein</fullName>
    </submittedName>
</protein>
<gene>
    <name evidence="1" type="ORF">AAW00_13270</name>
</gene>
<comment type="caution">
    <text evidence="1">The sequence shown here is derived from an EMBL/GenBank/DDBJ whole genome shotgun (WGS) entry which is preliminary data.</text>
</comment>
<evidence type="ECO:0000313" key="1">
    <source>
        <dbReference type="EMBL" id="KLE32403.1"/>
    </source>
</evidence>
<dbReference type="AlphaFoldDB" id="A0A0G9MSV6"/>